<evidence type="ECO:0000256" key="4">
    <source>
        <dbReference type="ARBA" id="ARBA00022723"/>
    </source>
</evidence>
<comment type="similarity">
    <text evidence="7 8">Belongs to the PINc/VapC protein family.</text>
</comment>
<accession>A0A068SVV1</accession>
<dbReference type="EMBL" id="HG938353">
    <property type="protein sequence ID" value="CDN49235.1"/>
    <property type="molecule type" value="Genomic_DNA"/>
</dbReference>
<dbReference type="Pfam" id="PF01850">
    <property type="entry name" value="PIN"/>
    <property type="match status" value="1"/>
</dbReference>
<evidence type="ECO:0000259" key="9">
    <source>
        <dbReference type="Pfam" id="PF01850"/>
    </source>
</evidence>
<dbReference type="InterPro" id="IPR002716">
    <property type="entry name" value="PIN_dom"/>
</dbReference>
<protein>
    <recommendedName>
        <fullName evidence="8">Ribonuclease VapC</fullName>
        <shortName evidence="8">RNase VapC</shortName>
        <ecNumber evidence="8">3.1.-.-</ecNumber>
    </recommendedName>
    <alternativeName>
        <fullName evidence="8">Toxin VapC</fullName>
    </alternativeName>
</protein>
<keyword evidence="2 8" id="KW-1277">Toxin-antitoxin system</keyword>
<evidence type="ECO:0000256" key="5">
    <source>
        <dbReference type="ARBA" id="ARBA00022801"/>
    </source>
</evidence>
<dbReference type="RefSeq" id="WP_038589464.1">
    <property type="nucleotide sequence ID" value="NZ_HG938353.1"/>
</dbReference>
<dbReference type="GO" id="GO:0016787">
    <property type="term" value="F:hydrolase activity"/>
    <property type="evidence" value="ECO:0007669"/>
    <property type="project" value="UniProtKB-KW"/>
</dbReference>
<evidence type="ECO:0000256" key="6">
    <source>
        <dbReference type="ARBA" id="ARBA00022842"/>
    </source>
</evidence>
<dbReference type="GO" id="GO:0000287">
    <property type="term" value="F:magnesium ion binding"/>
    <property type="evidence" value="ECO:0007669"/>
    <property type="project" value="UniProtKB-UniRule"/>
</dbReference>
<dbReference type="AlphaFoldDB" id="A0A068SVV1"/>
<dbReference type="OrthoDB" id="7188375at2"/>
<dbReference type="Proteomes" id="UP000028181">
    <property type="component" value="Chromosome I"/>
</dbReference>
<keyword evidence="3 8" id="KW-0540">Nuclease</keyword>
<evidence type="ECO:0000313" key="10">
    <source>
        <dbReference type="EMBL" id="CDN49235.1"/>
    </source>
</evidence>
<evidence type="ECO:0000256" key="7">
    <source>
        <dbReference type="ARBA" id="ARBA00038093"/>
    </source>
</evidence>
<dbReference type="EC" id="3.1.-.-" evidence="8"/>
<dbReference type="HOGENOM" id="CLU_118482_8_0_5"/>
<keyword evidence="4 8" id="KW-0479">Metal-binding</keyword>
<keyword evidence="8" id="KW-0800">Toxin</keyword>
<evidence type="ECO:0000256" key="2">
    <source>
        <dbReference type="ARBA" id="ARBA00022649"/>
    </source>
</evidence>
<dbReference type="CDD" id="cd18746">
    <property type="entry name" value="PIN_VapC4-5_FitB-like"/>
    <property type="match status" value="1"/>
</dbReference>
<gene>
    <name evidence="8 10" type="primary">vapC</name>
    <name evidence="10" type="ORF">RG540_CH30700</name>
</gene>
<evidence type="ECO:0000256" key="3">
    <source>
        <dbReference type="ARBA" id="ARBA00022722"/>
    </source>
</evidence>
<dbReference type="KEGG" id="ngg:RG540_CH30700"/>
<evidence type="ECO:0000256" key="1">
    <source>
        <dbReference type="ARBA" id="ARBA00001946"/>
    </source>
</evidence>
<reference evidence="11" key="1">
    <citation type="journal article" date="2014" name="BMC Genomics">
        <title>Genome sequencing of two Neorhizobium galegae strains reveals a noeT gene responsible for the unusual acetylation of the nodulation factors.</title>
        <authorList>
            <person name="Osterman J."/>
            <person name="Marsh J."/>
            <person name="Laine P.K."/>
            <person name="Zeng Z."/>
            <person name="Alatalo E."/>
            <person name="Sullivan J.T."/>
            <person name="Young J.P."/>
            <person name="Thomas-Oates J."/>
            <person name="Paulin L."/>
            <person name="Lindstrom K."/>
        </authorList>
    </citation>
    <scope>NUCLEOTIDE SEQUENCE [LARGE SCALE GENOMIC DNA]</scope>
    <source>
        <strain evidence="11">HAMBI 540</strain>
    </source>
</reference>
<dbReference type="Gene3D" id="3.40.50.1010">
    <property type="entry name" value="5'-nuclease"/>
    <property type="match status" value="1"/>
</dbReference>
<comment type="function">
    <text evidence="8">Toxic component of a toxin-antitoxin (TA) system. An RNase.</text>
</comment>
<keyword evidence="6 8" id="KW-0460">Magnesium</keyword>
<dbReference type="SUPFAM" id="SSF88723">
    <property type="entry name" value="PIN domain-like"/>
    <property type="match status" value="1"/>
</dbReference>
<feature type="domain" description="PIN" evidence="9">
    <location>
        <begin position="4"/>
        <end position="131"/>
    </location>
</feature>
<dbReference type="HAMAP" id="MF_00265">
    <property type="entry name" value="VapC_Nob1"/>
    <property type="match status" value="1"/>
</dbReference>
<proteinExistence type="inferred from homology"/>
<dbReference type="GO" id="GO:0090729">
    <property type="term" value="F:toxin activity"/>
    <property type="evidence" value="ECO:0007669"/>
    <property type="project" value="UniProtKB-KW"/>
</dbReference>
<organism evidence="10 11">
    <name type="scientific">Neorhizobium galegae bv. orientalis str. HAMBI 540</name>
    <dbReference type="NCBI Taxonomy" id="1028800"/>
    <lineage>
        <taxon>Bacteria</taxon>
        <taxon>Pseudomonadati</taxon>
        <taxon>Pseudomonadota</taxon>
        <taxon>Alphaproteobacteria</taxon>
        <taxon>Hyphomicrobiales</taxon>
        <taxon>Rhizobiaceae</taxon>
        <taxon>Rhizobium/Agrobacterium group</taxon>
        <taxon>Neorhizobium</taxon>
    </lineage>
</organism>
<dbReference type="InterPro" id="IPR029060">
    <property type="entry name" value="PIN-like_dom_sf"/>
</dbReference>
<evidence type="ECO:0000313" key="11">
    <source>
        <dbReference type="Proteomes" id="UP000028181"/>
    </source>
</evidence>
<sequence length="149" mass="16385">MSGYLLDTNIISKIAPDRTVASHQLRAWFHEQGEADALYLSAITIAEIEKGMRSLHRRGGIARAQRLSAWLDFISDSFGDRILPMDAVVARIAGALEDEAESKGRSPGLSDIIIAATARAYDLTIVTENIRHFEPLDVPVDLPAAFRPE</sequence>
<dbReference type="PATRIC" id="fig|1028800.3.peg.3112"/>
<name>A0A068SVV1_NEOGA</name>
<feature type="binding site" evidence="8">
    <location>
        <position position="111"/>
    </location>
    <ligand>
        <name>Mg(2+)</name>
        <dbReference type="ChEBI" id="CHEBI:18420"/>
    </ligand>
</feature>
<dbReference type="PANTHER" id="PTHR33653:SF1">
    <property type="entry name" value="RIBONUCLEASE VAPC2"/>
    <property type="match status" value="1"/>
</dbReference>
<dbReference type="InterPro" id="IPR022907">
    <property type="entry name" value="VapC_family"/>
</dbReference>
<dbReference type="GO" id="GO:0004540">
    <property type="term" value="F:RNA nuclease activity"/>
    <property type="evidence" value="ECO:0007669"/>
    <property type="project" value="InterPro"/>
</dbReference>
<evidence type="ECO:0000256" key="8">
    <source>
        <dbReference type="HAMAP-Rule" id="MF_00265"/>
    </source>
</evidence>
<keyword evidence="5 8" id="KW-0378">Hydrolase</keyword>
<feature type="binding site" evidence="8">
    <location>
        <position position="7"/>
    </location>
    <ligand>
        <name>Mg(2+)</name>
        <dbReference type="ChEBI" id="CHEBI:18420"/>
    </ligand>
</feature>
<comment type="cofactor">
    <cofactor evidence="1 8">
        <name>Mg(2+)</name>
        <dbReference type="ChEBI" id="CHEBI:18420"/>
    </cofactor>
</comment>
<dbReference type="PANTHER" id="PTHR33653">
    <property type="entry name" value="RIBONUCLEASE VAPC2"/>
    <property type="match status" value="1"/>
</dbReference>
<keyword evidence="11" id="KW-1185">Reference proteome</keyword>
<dbReference type="GeneID" id="24259411"/>
<dbReference type="eggNOG" id="COG1487">
    <property type="taxonomic scope" value="Bacteria"/>
</dbReference>
<dbReference type="InterPro" id="IPR050556">
    <property type="entry name" value="Type_II_TA_system_RNase"/>
</dbReference>